<comment type="caution">
    <text evidence="2">The sequence shown here is derived from an EMBL/GenBank/DDBJ whole genome shotgun (WGS) entry which is preliminary data.</text>
</comment>
<gene>
    <name evidence="2" type="ORF">Q5H94_09360</name>
</gene>
<dbReference type="InterPro" id="IPR009579">
    <property type="entry name" value="DUF1192"/>
</dbReference>
<sequence>MDLDEILAKKPGDPLTELVKQDLERLSVDELHERVAILERELSRTKQNIQRAVNHRASANDIFKT</sequence>
<name>A0ABT8ZY80_9SPHN</name>
<keyword evidence="3" id="KW-1185">Reference proteome</keyword>
<evidence type="ECO:0000313" key="2">
    <source>
        <dbReference type="EMBL" id="MDO7842533.1"/>
    </source>
</evidence>
<dbReference type="Proteomes" id="UP001176468">
    <property type="component" value="Unassembled WGS sequence"/>
</dbReference>
<dbReference type="EMBL" id="JAUQSZ010000005">
    <property type="protein sequence ID" value="MDO7842533.1"/>
    <property type="molecule type" value="Genomic_DNA"/>
</dbReference>
<keyword evidence="1" id="KW-0175">Coiled coil</keyword>
<protein>
    <submittedName>
        <fullName evidence="2">DUF1192 domain-containing protein</fullName>
    </submittedName>
</protein>
<accession>A0ABT8ZY80</accession>
<proteinExistence type="predicted"/>
<reference evidence="2" key="1">
    <citation type="submission" date="2023-07" db="EMBL/GenBank/DDBJ databases">
        <authorList>
            <person name="Kim M.K."/>
        </authorList>
    </citation>
    <scope>NUCLEOTIDE SEQUENCE</scope>
    <source>
        <strain evidence="2">CA1-15</strain>
    </source>
</reference>
<organism evidence="2 3">
    <name type="scientific">Sphingomonas immobilis</name>
    <dbReference type="NCBI Taxonomy" id="3063997"/>
    <lineage>
        <taxon>Bacteria</taxon>
        <taxon>Pseudomonadati</taxon>
        <taxon>Pseudomonadota</taxon>
        <taxon>Alphaproteobacteria</taxon>
        <taxon>Sphingomonadales</taxon>
        <taxon>Sphingomonadaceae</taxon>
        <taxon>Sphingomonas</taxon>
    </lineage>
</organism>
<evidence type="ECO:0000256" key="1">
    <source>
        <dbReference type="SAM" id="Coils"/>
    </source>
</evidence>
<dbReference type="RefSeq" id="WP_304560992.1">
    <property type="nucleotide sequence ID" value="NZ_JAUQSZ010000005.1"/>
</dbReference>
<dbReference type="Pfam" id="PF06698">
    <property type="entry name" value="DUF1192"/>
    <property type="match status" value="1"/>
</dbReference>
<evidence type="ECO:0000313" key="3">
    <source>
        <dbReference type="Proteomes" id="UP001176468"/>
    </source>
</evidence>
<feature type="coiled-coil region" evidence="1">
    <location>
        <begin position="28"/>
        <end position="55"/>
    </location>
</feature>